<dbReference type="PANTHER" id="PTHR22916:SF3">
    <property type="entry name" value="UDP-GLCNAC:BETAGAL BETA-1,3-N-ACETYLGLUCOSAMINYLTRANSFERASE-LIKE PROTEIN 1"/>
    <property type="match status" value="1"/>
</dbReference>
<keyword evidence="3" id="KW-0808">Transferase</keyword>
<reference evidence="4" key="1">
    <citation type="journal article" date="2016" name="Genome Announc.">
        <title>Draft Genome Sequences of Methanobrevibacter curvatus DSM11111, Methanobrevibacter cuticularis DSM11139, Methanobrevibacter filiformis DSM11501, and Methanobrevibacter oralis DSM7256.</title>
        <authorList>
            <person name="Poehlein A."/>
            <person name="Seedorf H."/>
        </authorList>
    </citation>
    <scope>NUCLEOTIDE SEQUENCE [LARGE SCALE GENOMIC DNA]</scope>
    <source>
        <strain evidence="4">DSM 7256 / JCM 30027 / ZR</strain>
    </source>
</reference>
<dbReference type="RefSeq" id="WP_063720605.1">
    <property type="nucleotide sequence ID" value="NZ_CAJVUI010000001.1"/>
</dbReference>
<dbReference type="GO" id="GO:0016758">
    <property type="term" value="F:hexosyltransferase activity"/>
    <property type="evidence" value="ECO:0007669"/>
    <property type="project" value="UniProtKB-ARBA"/>
</dbReference>
<evidence type="ECO:0000256" key="1">
    <source>
        <dbReference type="SAM" id="Coils"/>
    </source>
</evidence>
<evidence type="ECO:0000259" key="2">
    <source>
        <dbReference type="Pfam" id="PF00535"/>
    </source>
</evidence>
<dbReference type="SUPFAM" id="SSF53448">
    <property type="entry name" value="Nucleotide-diphospho-sugar transferases"/>
    <property type="match status" value="1"/>
</dbReference>
<dbReference type="Pfam" id="PF00535">
    <property type="entry name" value="Glycos_transf_2"/>
    <property type="match status" value="1"/>
</dbReference>
<dbReference type="PANTHER" id="PTHR22916">
    <property type="entry name" value="GLYCOSYLTRANSFERASE"/>
    <property type="match status" value="1"/>
</dbReference>
<proteinExistence type="predicted"/>
<evidence type="ECO:0000313" key="4">
    <source>
        <dbReference type="Proteomes" id="UP000077428"/>
    </source>
</evidence>
<dbReference type="InterPro" id="IPR001173">
    <property type="entry name" value="Glyco_trans_2-like"/>
</dbReference>
<dbReference type="EC" id="2.4.-.-" evidence="3"/>
<keyword evidence="1" id="KW-0175">Coiled coil</keyword>
<dbReference type="EMBL" id="LWMU01000125">
    <property type="protein sequence ID" value="KZX10228.1"/>
    <property type="molecule type" value="Genomic_DNA"/>
</dbReference>
<evidence type="ECO:0000313" key="3">
    <source>
        <dbReference type="EMBL" id="KZX10228.1"/>
    </source>
</evidence>
<feature type="coiled-coil region" evidence="1">
    <location>
        <begin position="308"/>
        <end position="342"/>
    </location>
</feature>
<organism evidence="3 4">
    <name type="scientific">Methanobrevibacter oralis</name>
    <dbReference type="NCBI Taxonomy" id="66851"/>
    <lineage>
        <taxon>Archaea</taxon>
        <taxon>Methanobacteriati</taxon>
        <taxon>Methanobacteriota</taxon>
        <taxon>Methanomada group</taxon>
        <taxon>Methanobacteria</taxon>
        <taxon>Methanobacteriales</taxon>
        <taxon>Methanobacteriaceae</taxon>
        <taxon>Methanobrevibacter</taxon>
    </lineage>
</organism>
<accession>A0A165Z474</accession>
<dbReference type="InterPro" id="IPR029044">
    <property type="entry name" value="Nucleotide-diphossugar_trans"/>
</dbReference>
<dbReference type="PATRIC" id="fig|66851.6.peg.2129"/>
<dbReference type="Gene3D" id="3.90.550.10">
    <property type="entry name" value="Spore Coat Polysaccharide Biosynthesis Protein SpsA, Chain A"/>
    <property type="match status" value="1"/>
</dbReference>
<protein>
    <submittedName>
        <fullName evidence="3">Glycosyltransferase EpsH</fullName>
        <ecNumber evidence="3">2.4.-.-</ecNumber>
    </submittedName>
</protein>
<name>A0A165Z474_METOA</name>
<dbReference type="AlphaFoldDB" id="A0A165Z474"/>
<dbReference type="OrthoDB" id="46222at2157"/>
<feature type="domain" description="Glycosyltransferase 2-like" evidence="2">
    <location>
        <begin position="11"/>
        <end position="141"/>
    </location>
</feature>
<sequence>MRYQKLKKGITVLVPTYKAEKFIPTFLDSMKKQTLNYKLFEVLFVINGERDNTENLINNFITQNPKINIKVIESEPGATIARNKGIEELNREYVTFIDVDDFISPGYLEITYEHAAPNRIVIGNYYDIDENTGEVSETYFTKSLNKCAGIINPYDVSQGALLIATNKLMPTKYIKTIRFNTNLRSGDDHVFFCELYSKYDFEFYVVENNCDAIYYRLVVSNSMSRQGLSYDFNIIQRLETMKEIDKIFENIKNKKMERLLDLTINSSQMTFLFRYLDVYPNEYSIVLNEIKKYELNHFNYDIFKNKTIMTFNNIIKRNNNEIKNLKKQNEILSSTNEEILNSNKELLNSIHCKLTKLIKKYANFK</sequence>
<comment type="caution">
    <text evidence="3">The sequence shown here is derived from an EMBL/GenBank/DDBJ whole genome shotgun (WGS) entry which is preliminary data.</text>
</comment>
<gene>
    <name evidence="3" type="primary">epsH_8</name>
    <name evidence="3" type="ORF">MBORA_19430</name>
</gene>
<dbReference type="STRING" id="66851.MBORA_19430"/>
<keyword evidence="4" id="KW-1185">Reference proteome</keyword>
<keyword evidence="3" id="KW-0328">Glycosyltransferase</keyword>
<dbReference type="Proteomes" id="UP000077428">
    <property type="component" value="Unassembled WGS sequence"/>
</dbReference>
<dbReference type="CDD" id="cd00761">
    <property type="entry name" value="Glyco_tranf_GTA_type"/>
    <property type="match status" value="1"/>
</dbReference>